<dbReference type="EMBL" id="ASHM01026165">
    <property type="protein sequence ID" value="PNX73528.1"/>
    <property type="molecule type" value="Genomic_DNA"/>
</dbReference>
<dbReference type="STRING" id="57577.A0A2K3L4S6"/>
<dbReference type="Pfam" id="PF12776">
    <property type="entry name" value="Myb_DNA-bind_3"/>
    <property type="match status" value="1"/>
</dbReference>
<dbReference type="PANTHER" id="PTHR36348:SF1">
    <property type="entry name" value="EXPRESSED PROTEIN"/>
    <property type="match status" value="1"/>
</dbReference>
<dbReference type="PANTHER" id="PTHR36348">
    <property type="entry name" value="EXPRESSED PROTEIN"/>
    <property type="match status" value="1"/>
</dbReference>
<sequence>MKSETGIQQNNKKKRDRRQWSDSEDETLLDILVEAVNKGHRFDNGQFKAHTLRMAETKFEEKFLRCGAPEQEWNSILINGLTIGAGDISPEELYSVLKKRMERTLIRTEGGSYQQRTLTEYLKGIETRAHEIVQVLQGQGKQQ</sequence>
<evidence type="ECO:0000256" key="1">
    <source>
        <dbReference type="SAM" id="MobiDB-lite"/>
    </source>
</evidence>
<feature type="region of interest" description="Disordered" evidence="1">
    <location>
        <begin position="1"/>
        <end position="23"/>
    </location>
</feature>
<feature type="compositionally biased region" description="Polar residues" evidence="1">
    <location>
        <begin position="1"/>
        <end position="10"/>
    </location>
</feature>
<protein>
    <recommendedName>
        <fullName evidence="2">Myb/SANT-like domain-containing protein</fullName>
    </recommendedName>
</protein>
<feature type="domain" description="Myb/SANT-like" evidence="2">
    <location>
        <begin position="19"/>
        <end position="63"/>
    </location>
</feature>
<gene>
    <name evidence="3" type="ORF">L195_g029430</name>
</gene>
<dbReference type="InterPro" id="IPR024752">
    <property type="entry name" value="Myb/SANT-like_dom"/>
</dbReference>
<dbReference type="Proteomes" id="UP000236291">
    <property type="component" value="Unassembled WGS sequence"/>
</dbReference>
<proteinExistence type="predicted"/>
<organism evidence="3 4">
    <name type="scientific">Trifolium pratense</name>
    <name type="common">Red clover</name>
    <dbReference type="NCBI Taxonomy" id="57577"/>
    <lineage>
        <taxon>Eukaryota</taxon>
        <taxon>Viridiplantae</taxon>
        <taxon>Streptophyta</taxon>
        <taxon>Embryophyta</taxon>
        <taxon>Tracheophyta</taxon>
        <taxon>Spermatophyta</taxon>
        <taxon>Magnoliopsida</taxon>
        <taxon>eudicotyledons</taxon>
        <taxon>Gunneridae</taxon>
        <taxon>Pentapetalae</taxon>
        <taxon>rosids</taxon>
        <taxon>fabids</taxon>
        <taxon>Fabales</taxon>
        <taxon>Fabaceae</taxon>
        <taxon>Papilionoideae</taxon>
        <taxon>50 kb inversion clade</taxon>
        <taxon>NPAAA clade</taxon>
        <taxon>Hologalegina</taxon>
        <taxon>IRL clade</taxon>
        <taxon>Trifolieae</taxon>
        <taxon>Trifolium</taxon>
    </lineage>
</organism>
<evidence type="ECO:0000313" key="4">
    <source>
        <dbReference type="Proteomes" id="UP000236291"/>
    </source>
</evidence>
<evidence type="ECO:0000259" key="2">
    <source>
        <dbReference type="Pfam" id="PF12776"/>
    </source>
</evidence>
<accession>A0A2K3L4S6</accession>
<reference evidence="3 4" key="1">
    <citation type="journal article" date="2014" name="Am. J. Bot.">
        <title>Genome assembly and annotation for red clover (Trifolium pratense; Fabaceae).</title>
        <authorList>
            <person name="Istvanek J."/>
            <person name="Jaros M."/>
            <person name="Krenek A."/>
            <person name="Repkova J."/>
        </authorList>
    </citation>
    <scope>NUCLEOTIDE SEQUENCE [LARGE SCALE GENOMIC DNA]</scope>
    <source>
        <strain evidence="4">cv. Tatra</strain>
        <tissue evidence="3">Young leaves</tissue>
    </source>
</reference>
<evidence type="ECO:0000313" key="3">
    <source>
        <dbReference type="EMBL" id="PNX73528.1"/>
    </source>
</evidence>
<dbReference type="AlphaFoldDB" id="A0A2K3L4S6"/>
<reference evidence="3 4" key="2">
    <citation type="journal article" date="2017" name="Front. Plant Sci.">
        <title>Gene Classification and Mining of Molecular Markers Useful in Red Clover (Trifolium pratense) Breeding.</title>
        <authorList>
            <person name="Istvanek J."/>
            <person name="Dluhosova J."/>
            <person name="Dluhos P."/>
            <person name="Patkova L."/>
            <person name="Nedelnik J."/>
            <person name="Repkova J."/>
        </authorList>
    </citation>
    <scope>NUCLEOTIDE SEQUENCE [LARGE SCALE GENOMIC DNA]</scope>
    <source>
        <strain evidence="4">cv. Tatra</strain>
        <tissue evidence="3">Young leaves</tissue>
    </source>
</reference>
<dbReference type="ExpressionAtlas" id="A0A2K3L4S6">
    <property type="expression patterns" value="baseline"/>
</dbReference>
<comment type="caution">
    <text evidence="3">The sequence shown here is derived from an EMBL/GenBank/DDBJ whole genome shotgun (WGS) entry which is preliminary data.</text>
</comment>
<name>A0A2K3L4S6_TRIPR</name>